<dbReference type="PeptideAtlas" id="A0A8E9ZUD7"/>
<dbReference type="OrthoDB" id="10060792at2759"/>
<dbReference type="EMBL" id="MW881015">
    <property type="protein sequence ID" value="QWJ88488.1"/>
    <property type="molecule type" value="mRNA"/>
</dbReference>
<sequence length="56" mass="6555">MTERRVPFSLLRGPSWDPFRDWYPHAQASHAVQRDHHPSHLRVAGPAWGPRSCKIR</sequence>
<gene>
    <name evidence="2" type="primary">HSPB1</name>
</gene>
<name>A0A8E9ZUD7_HUMAN</name>
<dbReference type="AlphaFoldDB" id="A0A8E9ZUD7"/>
<reference evidence="2" key="1">
    <citation type="journal article" date="2021" name="Exp. Ther. Med.">
        <title>At elevated temperatures, heat shock protein genes show altered ratios of different RNAs and expression of new RNAs, including several novel HSPB1 mRNAs encoding HSP27 protein isoforms.</title>
        <authorList>
            <person name="Gao X."/>
            <person name="Zhang K."/>
            <person name="Zhou H."/>
            <person name="Zellmer L."/>
            <person name="Yuan C."/>
            <person name="Huang H."/>
            <person name="Liao D.J."/>
        </authorList>
    </citation>
    <scope>NUCLEOTIDE SEQUENCE</scope>
    <source>
        <strain evidence="2">716A1-16</strain>
    </source>
</reference>
<feature type="region of interest" description="Disordered" evidence="1">
    <location>
        <begin position="30"/>
        <end position="56"/>
    </location>
</feature>
<proteinExistence type="evidence at transcript level"/>
<organism evidence="2">
    <name type="scientific">Homo sapiens</name>
    <name type="common">Human</name>
    <dbReference type="NCBI Taxonomy" id="9606"/>
    <lineage>
        <taxon>Eukaryota</taxon>
        <taxon>Metazoa</taxon>
        <taxon>Chordata</taxon>
        <taxon>Craniata</taxon>
        <taxon>Vertebrata</taxon>
        <taxon>Euteleostomi</taxon>
        <taxon>Mammalia</taxon>
        <taxon>Eutheria</taxon>
        <taxon>Euarchontoglires</taxon>
        <taxon>Primates</taxon>
        <taxon>Haplorrhini</taxon>
        <taxon>Catarrhini</taxon>
        <taxon>Hominidae</taxon>
        <taxon>Homo</taxon>
    </lineage>
</organism>
<accession>A0A8E9ZUD7</accession>
<evidence type="ECO:0000313" key="2">
    <source>
        <dbReference type="EMBL" id="QWJ88488.1"/>
    </source>
</evidence>
<protein>
    <submittedName>
        <fullName evidence="2">Putative heat shock protein family B member 1 isoform</fullName>
    </submittedName>
</protein>
<keyword evidence="2" id="KW-0346">Stress response</keyword>
<evidence type="ECO:0000256" key="1">
    <source>
        <dbReference type="SAM" id="MobiDB-lite"/>
    </source>
</evidence>